<dbReference type="InterPro" id="IPR011002">
    <property type="entry name" value="FliG_a-hlx"/>
</dbReference>
<protein>
    <recommendedName>
        <fullName evidence="4">Flagellar motor switch protein FliG</fullName>
    </recommendedName>
</protein>
<dbReference type="Pfam" id="PF01706">
    <property type="entry name" value="FliG_C"/>
    <property type="match status" value="1"/>
</dbReference>
<evidence type="ECO:0000256" key="8">
    <source>
        <dbReference type="ARBA" id="ARBA00023136"/>
    </source>
</evidence>
<evidence type="ECO:0000256" key="2">
    <source>
        <dbReference type="ARBA" id="ARBA00004413"/>
    </source>
</evidence>
<keyword evidence="8" id="KW-0472">Membrane</keyword>
<keyword evidence="6" id="KW-0145">Chemotaxis</keyword>
<dbReference type="Gene3D" id="1.10.220.30">
    <property type="match status" value="3"/>
</dbReference>
<dbReference type="GO" id="GO:0071973">
    <property type="term" value="P:bacterial-type flagellum-dependent cell motility"/>
    <property type="evidence" value="ECO:0007669"/>
    <property type="project" value="InterPro"/>
</dbReference>
<evidence type="ECO:0000256" key="7">
    <source>
        <dbReference type="ARBA" id="ARBA00022779"/>
    </source>
</evidence>
<dbReference type="NCBIfam" id="TIGR00207">
    <property type="entry name" value="fliG"/>
    <property type="match status" value="1"/>
</dbReference>
<reference evidence="13 14" key="1">
    <citation type="submission" date="2022-11" db="EMBL/GenBank/DDBJ databases">
        <title>Haliovirga abyssi gen. nov., sp. nov., a mesophilic fermentative bacterium isolated from the Iheya North hydrothermal field and the proposal of Haliovirgaceae fam. nov.</title>
        <authorList>
            <person name="Miyazaki U."/>
            <person name="Tame A."/>
            <person name="Miyazaki J."/>
            <person name="Takai K."/>
            <person name="Sawayama S."/>
            <person name="Kitajima M."/>
            <person name="Okamoto A."/>
            <person name="Nakagawa S."/>
        </authorList>
    </citation>
    <scope>NUCLEOTIDE SEQUENCE [LARGE SCALE GENOMIC DNA]</scope>
    <source>
        <strain evidence="13 14">IC12</strain>
    </source>
</reference>
<dbReference type="RefSeq" id="WP_307905410.1">
    <property type="nucleotide sequence ID" value="NZ_AP027059.1"/>
</dbReference>
<evidence type="ECO:0000259" key="12">
    <source>
        <dbReference type="Pfam" id="PF14842"/>
    </source>
</evidence>
<organism evidence="13 14">
    <name type="scientific">Haliovirga abyssi</name>
    <dbReference type="NCBI Taxonomy" id="2996794"/>
    <lineage>
        <taxon>Bacteria</taxon>
        <taxon>Fusobacteriati</taxon>
        <taxon>Fusobacteriota</taxon>
        <taxon>Fusobacteriia</taxon>
        <taxon>Fusobacteriales</taxon>
        <taxon>Haliovirgaceae</taxon>
        <taxon>Haliovirga</taxon>
    </lineage>
</organism>
<comment type="subcellular location">
    <subcellularLocation>
        <location evidence="1">Bacterial flagellum basal body</location>
    </subcellularLocation>
    <subcellularLocation>
        <location evidence="2">Cell membrane</location>
        <topology evidence="2">Peripheral membrane protein</topology>
        <orientation evidence="2">Cytoplasmic side</orientation>
    </subcellularLocation>
</comment>
<dbReference type="SUPFAM" id="SSF48029">
    <property type="entry name" value="FliG"/>
    <property type="match status" value="2"/>
</dbReference>
<dbReference type="PANTHER" id="PTHR30534">
    <property type="entry name" value="FLAGELLAR MOTOR SWITCH PROTEIN FLIG"/>
    <property type="match status" value="1"/>
</dbReference>
<feature type="domain" description="Flagellar motor switch protein FliG C-terminal" evidence="10">
    <location>
        <begin position="219"/>
        <end position="326"/>
    </location>
</feature>
<keyword evidence="13" id="KW-0282">Flagellum</keyword>
<dbReference type="GO" id="GO:0005886">
    <property type="term" value="C:plasma membrane"/>
    <property type="evidence" value="ECO:0007669"/>
    <property type="project" value="UniProtKB-SubCell"/>
</dbReference>
<evidence type="ECO:0000313" key="14">
    <source>
        <dbReference type="Proteomes" id="UP001321582"/>
    </source>
</evidence>
<evidence type="ECO:0000256" key="5">
    <source>
        <dbReference type="ARBA" id="ARBA00022475"/>
    </source>
</evidence>
<name>A0AAU9DE61_9FUSO</name>
<dbReference type="InterPro" id="IPR028263">
    <property type="entry name" value="FliG_N"/>
</dbReference>
<dbReference type="AlphaFoldDB" id="A0AAU9DE61"/>
<dbReference type="InterPro" id="IPR000090">
    <property type="entry name" value="Flg_Motor_Flig"/>
</dbReference>
<keyword evidence="13" id="KW-0969">Cilium</keyword>
<gene>
    <name evidence="13" type="primary">fliG</name>
    <name evidence="13" type="ORF">HLVA_10520</name>
</gene>
<evidence type="ECO:0000256" key="9">
    <source>
        <dbReference type="ARBA" id="ARBA00023143"/>
    </source>
</evidence>
<dbReference type="PANTHER" id="PTHR30534:SF0">
    <property type="entry name" value="FLAGELLAR MOTOR SWITCH PROTEIN FLIG"/>
    <property type="match status" value="1"/>
</dbReference>
<keyword evidence="14" id="KW-1185">Reference proteome</keyword>
<comment type="similarity">
    <text evidence="3">Belongs to the FliG family.</text>
</comment>
<dbReference type="PIRSF" id="PIRSF003161">
    <property type="entry name" value="FliG"/>
    <property type="match status" value="1"/>
</dbReference>
<proteinExistence type="inferred from homology"/>
<sequence length="336" mass="37618">MADEPKLHGKQKAAILLISLGQDTAAEVFKHLKDEEIEQLTLEIARLHKVDANTKDIVYGEFSDLMLAQQYISQGGISYARDILTKALGENKALDIITKLTSSLQVKPFDFIQRTEPSQILNFISGEHPQTIALIISYLSSDKAGLIISELPPEKQADIAKRLAMMDRTSPEMIREVERVLERKLSSVVGQDYTSTGGIDSLVEILNNVDRGTEKTIIESLEEQEPELAEEVKKRMFVFEDVILLDDKAIQLVLRGVEGKDLALALKGSSEEVKEKILKNMSKRAAENLNEDMEYMGPVRIKDVQEAQQKVVNIIRKLEESGEIVIARGSEDEMIV</sequence>
<dbReference type="GO" id="GO:0003774">
    <property type="term" value="F:cytoskeletal motor activity"/>
    <property type="evidence" value="ECO:0007669"/>
    <property type="project" value="InterPro"/>
</dbReference>
<keyword evidence="5" id="KW-1003">Cell membrane</keyword>
<evidence type="ECO:0000256" key="6">
    <source>
        <dbReference type="ARBA" id="ARBA00022500"/>
    </source>
</evidence>
<evidence type="ECO:0000313" key="13">
    <source>
        <dbReference type="EMBL" id="BDU50483.1"/>
    </source>
</evidence>
<feature type="domain" description="Flagellar motor switch protein FliG N-terminal" evidence="12">
    <location>
        <begin position="6"/>
        <end position="109"/>
    </location>
</feature>
<evidence type="ECO:0000256" key="4">
    <source>
        <dbReference type="ARBA" id="ARBA00021870"/>
    </source>
</evidence>
<dbReference type="KEGG" id="haby:HLVA_10520"/>
<evidence type="ECO:0000256" key="3">
    <source>
        <dbReference type="ARBA" id="ARBA00010299"/>
    </source>
</evidence>
<keyword evidence="7" id="KW-0283">Flagellar rotation</keyword>
<evidence type="ECO:0000259" key="10">
    <source>
        <dbReference type="Pfam" id="PF01706"/>
    </source>
</evidence>
<evidence type="ECO:0000259" key="11">
    <source>
        <dbReference type="Pfam" id="PF14841"/>
    </source>
</evidence>
<accession>A0AAU9DE61</accession>
<dbReference type="GO" id="GO:0009425">
    <property type="term" value="C:bacterial-type flagellum basal body"/>
    <property type="evidence" value="ECO:0007669"/>
    <property type="project" value="UniProtKB-SubCell"/>
</dbReference>
<dbReference type="EMBL" id="AP027059">
    <property type="protein sequence ID" value="BDU50483.1"/>
    <property type="molecule type" value="Genomic_DNA"/>
</dbReference>
<evidence type="ECO:0000256" key="1">
    <source>
        <dbReference type="ARBA" id="ARBA00004117"/>
    </source>
</evidence>
<dbReference type="Pfam" id="PF14842">
    <property type="entry name" value="FliG_N"/>
    <property type="match status" value="1"/>
</dbReference>
<dbReference type="PRINTS" id="PR00954">
    <property type="entry name" value="FLGMOTORFLIG"/>
</dbReference>
<keyword evidence="13" id="KW-0966">Cell projection</keyword>
<dbReference type="Proteomes" id="UP001321582">
    <property type="component" value="Chromosome"/>
</dbReference>
<dbReference type="InterPro" id="IPR023087">
    <property type="entry name" value="Flg_Motor_Flig_C"/>
</dbReference>
<feature type="domain" description="Flagellar motor switch protein FliG middle" evidence="11">
    <location>
        <begin position="117"/>
        <end position="191"/>
    </location>
</feature>
<dbReference type="FunFam" id="1.10.220.30:FF:000001">
    <property type="entry name" value="Flagellar motor switch protein FliG"/>
    <property type="match status" value="1"/>
</dbReference>
<dbReference type="Pfam" id="PF14841">
    <property type="entry name" value="FliG_M"/>
    <property type="match status" value="1"/>
</dbReference>
<dbReference type="InterPro" id="IPR032779">
    <property type="entry name" value="FliG_M"/>
</dbReference>
<keyword evidence="9" id="KW-0975">Bacterial flagellum</keyword>
<dbReference type="GO" id="GO:0006935">
    <property type="term" value="P:chemotaxis"/>
    <property type="evidence" value="ECO:0007669"/>
    <property type="project" value="UniProtKB-KW"/>
</dbReference>